<dbReference type="Gene3D" id="3.40.50.850">
    <property type="entry name" value="Isochorismatase-like"/>
    <property type="match status" value="1"/>
</dbReference>
<dbReference type="CDD" id="cd01011">
    <property type="entry name" value="nicotinamidase"/>
    <property type="match status" value="1"/>
</dbReference>
<protein>
    <recommendedName>
        <fullName evidence="8">Nicotinamidase</fullName>
        <ecNumber evidence="6">3.5.1.19</ecNumber>
    </recommendedName>
    <alternativeName>
        <fullName evidence="7">Nicotinamide deamidase</fullName>
    </alternativeName>
</protein>
<reference evidence="9 10" key="1">
    <citation type="submission" date="2018-06" db="EMBL/GenBank/DDBJ databases">
        <title>Lujinxingia sediminis gen. nov. sp. nov., a new facultative anaerobic member of the class Deltaproteobacteria, and proposal of Lujinxingaceae fam. nov.</title>
        <authorList>
            <person name="Guo L.-Y."/>
            <person name="Li C.-M."/>
            <person name="Wang S."/>
            <person name="Du Z.-J."/>
        </authorList>
    </citation>
    <scope>NUCLEOTIDE SEQUENCE [LARGE SCALE GENOMIC DNA]</scope>
    <source>
        <strain evidence="9 10">FA350</strain>
    </source>
</reference>
<evidence type="ECO:0000256" key="2">
    <source>
        <dbReference type="ARBA" id="ARBA00022642"/>
    </source>
</evidence>
<name>A0A2Z4FQC4_9DELT</name>
<dbReference type="FunFam" id="3.40.50.850:FF:000006">
    <property type="entry name" value="Bifunctional pyrazinamidase/nicotinamidase"/>
    <property type="match status" value="1"/>
</dbReference>
<dbReference type="Proteomes" id="UP000249799">
    <property type="component" value="Chromosome"/>
</dbReference>
<evidence type="ECO:0000256" key="8">
    <source>
        <dbReference type="ARBA" id="ARBA00072277"/>
    </source>
</evidence>
<accession>A0A2Z4FQC4</accession>
<dbReference type="InterPro" id="IPR000868">
    <property type="entry name" value="Isochorismatase-like_dom"/>
</dbReference>
<dbReference type="InterPro" id="IPR036380">
    <property type="entry name" value="Isochorismatase-like_sf"/>
</dbReference>
<evidence type="ECO:0000256" key="7">
    <source>
        <dbReference type="ARBA" id="ARBA00043224"/>
    </source>
</evidence>
<dbReference type="SUPFAM" id="SSF52499">
    <property type="entry name" value="Isochorismatase-like hydrolases"/>
    <property type="match status" value="1"/>
</dbReference>
<comment type="similarity">
    <text evidence="1">Belongs to the isochorismatase family.</text>
</comment>
<dbReference type="RefSeq" id="WP_111337044.1">
    <property type="nucleotide sequence ID" value="NZ_CP030032.1"/>
</dbReference>
<evidence type="ECO:0000256" key="5">
    <source>
        <dbReference type="ARBA" id="ARBA00037900"/>
    </source>
</evidence>
<dbReference type="InterPro" id="IPR052347">
    <property type="entry name" value="Isochorismatase_Nicotinamidase"/>
</dbReference>
<dbReference type="Pfam" id="PF00857">
    <property type="entry name" value="Isochorismatase"/>
    <property type="match status" value="1"/>
</dbReference>
<evidence type="ECO:0000313" key="10">
    <source>
        <dbReference type="Proteomes" id="UP000249799"/>
    </source>
</evidence>
<organism evidence="9 10">
    <name type="scientific">Bradymonas sediminis</name>
    <dbReference type="NCBI Taxonomy" id="1548548"/>
    <lineage>
        <taxon>Bacteria</taxon>
        <taxon>Deltaproteobacteria</taxon>
        <taxon>Bradymonadales</taxon>
        <taxon>Bradymonadaceae</taxon>
        <taxon>Bradymonas</taxon>
    </lineage>
</organism>
<sequence>MSKSALIVIDIQNDFLPGGALGVAGGFDVIEPINKLMGRFDLVVATQDWHPSDHASFASNHAGREPGEVIEVEGLTQVLWPDHCVQDTPGAEFAEGLDTARIERVFRKGSDARYDSYSGFYDNGHHSATGMTEYLREQGVEQVFLVGIATDYCVKFSALDACADGFDTTVIIDACRGVIVSPGDIEKAVAEMTQAGAKMAAAGSF</sequence>
<evidence type="ECO:0000313" key="9">
    <source>
        <dbReference type="EMBL" id="AWV91092.1"/>
    </source>
</evidence>
<dbReference type="PANTHER" id="PTHR11080">
    <property type="entry name" value="PYRAZINAMIDASE/NICOTINAMIDASE"/>
    <property type="match status" value="1"/>
</dbReference>
<evidence type="ECO:0000256" key="6">
    <source>
        <dbReference type="ARBA" id="ARBA00039017"/>
    </source>
</evidence>
<dbReference type="EC" id="3.5.1.19" evidence="6"/>
<dbReference type="PANTHER" id="PTHR11080:SF2">
    <property type="entry name" value="LD05707P"/>
    <property type="match status" value="1"/>
</dbReference>
<comment type="pathway">
    <text evidence="5">Cofactor biosynthesis; nicotinate biosynthesis; nicotinate from nicotinamide: step 1/1.</text>
</comment>
<keyword evidence="4" id="KW-0378">Hydrolase</keyword>
<dbReference type="GO" id="GO:0046872">
    <property type="term" value="F:metal ion binding"/>
    <property type="evidence" value="ECO:0007669"/>
    <property type="project" value="UniProtKB-KW"/>
</dbReference>
<gene>
    <name evidence="9" type="ORF">DN745_17840</name>
</gene>
<dbReference type="GO" id="GO:0008936">
    <property type="term" value="F:nicotinamidase activity"/>
    <property type="evidence" value="ECO:0007669"/>
    <property type="project" value="UniProtKB-EC"/>
</dbReference>
<evidence type="ECO:0000256" key="4">
    <source>
        <dbReference type="ARBA" id="ARBA00022801"/>
    </source>
</evidence>
<keyword evidence="2" id="KW-0662">Pyridine nucleotide biosynthesis</keyword>
<evidence type="ECO:0000256" key="3">
    <source>
        <dbReference type="ARBA" id="ARBA00022723"/>
    </source>
</evidence>
<keyword evidence="3" id="KW-0479">Metal-binding</keyword>
<dbReference type="NCBIfam" id="NF008623">
    <property type="entry name" value="PRK11609.1"/>
    <property type="match status" value="1"/>
</dbReference>
<dbReference type="AlphaFoldDB" id="A0A2Z4FQC4"/>
<dbReference type="KEGG" id="bsed:DN745_17840"/>
<dbReference type="OrthoDB" id="9791276at2"/>
<evidence type="ECO:0000256" key="1">
    <source>
        <dbReference type="ARBA" id="ARBA00006336"/>
    </source>
</evidence>
<keyword evidence="10" id="KW-1185">Reference proteome</keyword>
<dbReference type="EMBL" id="CP030032">
    <property type="protein sequence ID" value="AWV91092.1"/>
    <property type="molecule type" value="Genomic_DNA"/>
</dbReference>
<dbReference type="GO" id="GO:0019363">
    <property type="term" value="P:pyridine nucleotide biosynthetic process"/>
    <property type="evidence" value="ECO:0007669"/>
    <property type="project" value="UniProtKB-KW"/>
</dbReference>
<proteinExistence type="inferred from homology"/>